<evidence type="ECO:0000313" key="2">
    <source>
        <dbReference type="Proteomes" id="UP001162164"/>
    </source>
</evidence>
<comment type="caution">
    <text evidence="1">The sequence shown here is derived from an EMBL/GenBank/DDBJ whole genome shotgun (WGS) entry which is preliminary data.</text>
</comment>
<evidence type="ECO:0000313" key="1">
    <source>
        <dbReference type="EMBL" id="KAJ8978024.1"/>
    </source>
</evidence>
<dbReference type="InterPro" id="IPR035901">
    <property type="entry name" value="GIY-YIG_endonuc_sf"/>
</dbReference>
<gene>
    <name evidence="1" type="ORF">NQ317_000483</name>
</gene>
<keyword evidence="2" id="KW-1185">Reference proteome</keyword>
<accession>A0ABQ9JK76</accession>
<dbReference type="Proteomes" id="UP001162164">
    <property type="component" value="Unassembled WGS sequence"/>
</dbReference>
<dbReference type="Gene3D" id="3.40.1440.10">
    <property type="entry name" value="GIY-YIG endonuclease"/>
    <property type="match status" value="1"/>
</dbReference>
<organism evidence="1 2">
    <name type="scientific">Molorchus minor</name>
    <dbReference type="NCBI Taxonomy" id="1323400"/>
    <lineage>
        <taxon>Eukaryota</taxon>
        <taxon>Metazoa</taxon>
        <taxon>Ecdysozoa</taxon>
        <taxon>Arthropoda</taxon>
        <taxon>Hexapoda</taxon>
        <taxon>Insecta</taxon>
        <taxon>Pterygota</taxon>
        <taxon>Neoptera</taxon>
        <taxon>Endopterygota</taxon>
        <taxon>Coleoptera</taxon>
        <taxon>Polyphaga</taxon>
        <taxon>Cucujiformia</taxon>
        <taxon>Chrysomeloidea</taxon>
        <taxon>Cerambycidae</taxon>
        <taxon>Lamiinae</taxon>
        <taxon>Monochamini</taxon>
        <taxon>Molorchus</taxon>
    </lineage>
</organism>
<dbReference type="EMBL" id="JAPWTJ010000483">
    <property type="protein sequence ID" value="KAJ8978024.1"/>
    <property type="molecule type" value="Genomic_DNA"/>
</dbReference>
<evidence type="ECO:0008006" key="3">
    <source>
        <dbReference type="Google" id="ProtNLM"/>
    </source>
</evidence>
<protein>
    <recommendedName>
        <fullName evidence="3">GIY-YIG domain-containing protein</fullName>
    </recommendedName>
</protein>
<dbReference type="SUPFAM" id="SSF82771">
    <property type="entry name" value="GIY-YIG endonuclease"/>
    <property type="match status" value="1"/>
</dbReference>
<sequence>MDDLLGSYFIEQNLSRILTTDDITIAYKNENTIAQCYSRLKSKTSKLEKSNVVYQITCDSDICGGVYIGQTKRYLKDRIREHEYEIRTRHNENKMNHTALVEHVYQSTSIFVAHLYIDTNSNIDVLFGPTLIEAHPNDATCLA</sequence>
<name>A0ABQ9JK76_9CUCU</name>
<proteinExistence type="predicted"/>
<reference evidence="1" key="1">
    <citation type="journal article" date="2023" name="Insect Mol. Biol.">
        <title>Genome sequencing provides insights into the evolution of gene families encoding plant cell wall-degrading enzymes in longhorned beetles.</title>
        <authorList>
            <person name="Shin N.R."/>
            <person name="Okamura Y."/>
            <person name="Kirsch R."/>
            <person name="Pauchet Y."/>
        </authorList>
    </citation>
    <scope>NUCLEOTIDE SEQUENCE</scope>
    <source>
        <strain evidence="1">MMC_N1</strain>
    </source>
</reference>